<protein>
    <recommendedName>
        <fullName evidence="4">DUF3945 domain-containing protein</fullName>
    </recommendedName>
</protein>
<dbReference type="OrthoDB" id="918356at2"/>
<keyword evidence="3" id="KW-1185">Reference proteome</keyword>
<dbReference type="RefSeq" id="WP_131962021.1">
    <property type="nucleotide sequence ID" value="NZ_SMFL01000018.1"/>
</dbReference>
<feature type="compositionally biased region" description="Basic and acidic residues" evidence="1">
    <location>
        <begin position="365"/>
        <end position="383"/>
    </location>
</feature>
<comment type="caution">
    <text evidence="2">The sequence shown here is derived from an EMBL/GenBank/DDBJ whole genome shotgun (WGS) entry which is preliminary data.</text>
</comment>
<proteinExistence type="predicted"/>
<dbReference type="Proteomes" id="UP000294850">
    <property type="component" value="Unassembled WGS sequence"/>
</dbReference>
<accession>A0A4V2Z2Q8</accession>
<dbReference type="AlphaFoldDB" id="A0A4V2Z2Q8"/>
<reference evidence="2 3" key="1">
    <citation type="submission" date="2019-03" db="EMBL/GenBank/DDBJ databases">
        <title>Dyadobacter AR-3-6 sp. nov., isolated from arctic soil.</title>
        <authorList>
            <person name="Chaudhary D.K."/>
        </authorList>
    </citation>
    <scope>NUCLEOTIDE SEQUENCE [LARGE SCALE GENOMIC DNA]</scope>
    <source>
        <strain evidence="2 3">AR-3-6</strain>
    </source>
</reference>
<evidence type="ECO:0000313" key="3">
    <source>
        <dbReference type="Proteomes" id="UP000294850"/>
    </source>
</evidence>
<evidence type="ECO:0000256" key="1">
    <source>
        <dbReference type="SAM" id="MobiDB-lite"/>
    </source>
</evidence>
<evidence type="ECO:0000313" key="2">
    <source>
        <dbReference type="EMBL" id="TDE09818.1"/>
    </source>
</evidence>
<gene>
    <name evidence="2" type="ORF">E0F88_29960</name>
</gene>
<evidence type="ECO:0008006" key="4">
    <source>
        <dbReference type="Google" id="ProtNLM"/>
    </source>
</evidence>
<feature type="region of interest" description="Disordered" evidence="1">
    <location>
        <begin position="357"/>
        <end position="383"/>
    </location>
</feature>
<dbReference type="EMBL" id="SMFL01000018">
    <property type="protein sequence ID" value="TDE09818.1"/>
    <property type="molecule type" value="Genomic_DNA"/>
</dbReference>
<organism evidence="2 3">
    <name type="scientific">Dyadobacter psychrotolerans</name>
    <dbReference type="NCBI Taxonomy" id="2541721"/>
    <lineage>
        <taxon>Bacteria</taxon>
        <taxon>Pseudomonadati</taxon>
        <taxon>Bacteroidota</taxon>
        <taxon>Cytophagia</taxon>
        <taxon>Cytophagales</taxon>
        <taxon>Spirosomataceae</taxon>
        <taxon>Dyadobacter</taxon>
    </lineage>
</organism>
<sequence>MAIQKNISQKFDSKKPITREEAETLAPSKGMAANDGVIINDRIEHGRDIQSAGTVKAEISKTQSDIARIAQMYKGVDLSQAMNDLAQDKQSLQILSQKNVYQNLMQGEVVQVRNVSRDGEGKPRHFFGVKLYQLDKQVNSNIPVLKLGFSTFDSVKLPESKKGLSHSLTVDPRFEIRLSSLLKEKTHTNDTQTKELVREIKETLTSNATSTQKAHKLSQQLNNVGDFYLSNDPKGKKQFLDESGKLFVLEQKQKVSLIGENGLPGGIHKRKHEIPVTDLPIKYKGVQLTEKQVHNLLIGNPIELSGLKDPKLDKPYSATVNLNLLSGKVGEADKANGIELPKGNNIDAKKSLLNSTASEGYKTPEQAKKTIDAPERPGVKQRI</sequence>
<name>A0A4V2Z2Q8_9BACT</name>